<keyword evidence="1" id="KW-0472">Membrane</keyword>
<sequence>MEDKEFEQEMKKADENRKKEKMLKDLDFDDEKRLLIEINDKLGVIKSRLGFIISAGVILFFVWLFFILFSGV</sequence>
<accession>A0A9D2MHW0</accession>
<dbReference type="AlphaFoldDB" id="A0A9D2MHW0"/>
<name>A0A9D2MHW0_9FIRM</name>
<reference evidence="2" key="1">
    <citation type="journal article" date="2021" name="PeerJ">
        <title>Extensive microbial diversity within the chicken gut microbiome revealed by metagenomics and culture.</title>
        <authorList>
            <person name="Gilroy R."/>
            <person name="Ravi A."/>
            <person name="Getino M."/>
            <person name="Pursley I."/>
            <person name="Horton D.L."/>
            <person name="Alikhan N.F."/>
            <person name="Baker D."/>
            <person name="Gharbi K."/>
            <person name="Hall N."/>
            <person name="Watson M."/>
            <person name="Adriaenssens E.M."/>
            <person name="Foster-Nyarko E."/>
            <person name="Jarju S."/>
            <person name="Secka A."/>
            <person name="Antonio M."/>
            <person name="Oren A."/>
            <person name="Chaudhuri R.R."/>
            <person name="La Ragione R."/>
            <person name="Hildebrand F."/>
            <person name="Pallen M.J."/>
        </authorList>
    </citation>
    <scope>NUCLEOTIDE SEQUENCE</scope>
    <source>
        <strain evidence="2">CHK188-16595</strain>
    </source>
</reference>
<proteinExistence type="predicted"/>
<protein>
    <submittedName>
        <fullName evidence="2">Uncharacterized protein</fullName>
    </submittedName>
</protein>
<comment type="caution">
    <text evidence="2">The sequence shown here is derived from an EMBL/GenBank/DDBJ whole genome shotgun (WGS) entry which is preliminary data.</text>
</comment>
<feature type="transmembrane region" description="Helical" evidence="1">
    <location>
        <begin position="49"/>
        <end position="69"/>
    </location>
</feature>
<evidence type="ECO:0000256" key="1">
    <source>
        <dbReference type="SAM" id="Phobius"/>
    </source>
</evidence>
<dbReference type="EMBL" id="DWXN01000003">
    <property type="protein sequence ID" value="HJB74420.1"/>
    <property type="molecule type" value="Genomic_DNA"/>
</dbReference>
<keyword evidence="1" id="KW-1133">Transmembrane helix</keyword>
<organism evidence="2 3">
    <name type="scientific">Candidatus Eubacterium faecale</name>
    <dbReference type="NCBI Taxonomy" id="2838568"/>
    <lineage>
        <taxon>Bacteria</taxon>
        <taxon>Bacillati</taxon>
        <taxon>Bacillota</taxon>
        <taxon>Clostridia</taxon>
        <taxon>Eubacteriales</taxon>
        <taxon>Eubacteriaceae</taxon>
        <taxon>Eubacterium</taxon>
    </lineage>
</organism>
<reference evidence="2" key="2">
    <citation type="submission" date="2021-04" db="EMBL/GenBank/DDBJ databases">
        <authorList>
            <person name="Gilroy R."/>
        </authorList>
    </citation>
    <scope>NUCLEOTIDE SEQUENCE</scope>
    <source>
        <strain evidence="2">CHK188-16595</strain>
    </source>
</reference>
<gene>
    <name evidence="2" type="ORF">IAA37_01940</name>
</gene>
<keyword evidence="1" id="KW-0812">Transmembrane</keyword>
<dbReference type="Proteomes" id="UP000823877">
    <property type="component" value="Unassembled WGS sequence"/>
</dbReference>
<evidence type="ECO:0000313" key="3">
    <source>
        <dbReference type="Proteomes" id="UP000823877"/>
    </source>
</evidence>
<evidence type="ECO:0000313" key="2">
    <source>
        <dbReference type="EMBL" id="HJB74420.1"/>
    </source>
</evidence>